<sequence>MRNISKLYLYLTLLLVNLCWVMPAQSERVADLYSASWPVENQSTGVRQNAMQNVFAEVLVRVSGNKAVVNNSQIQAVLSDAQNYMRQYSYKRLSAEEQMVYERPLLLVATFDSQAIHRILKEAQQPIWSENRPAGSFWIAVEEDGQRRVVSESRDQVAIAIKRAAARRGLPIVMPLMDLEDKSEVSVGDVWGRFTGPIKRASERYNADYVVAGQLSQSGGQWMGRWSLDLGGNVENISSTASSKQQVVADLIDQIADKLAARLSVVLSDQVLAVEIFVENINTLDAYAGARRYLDGLGMTQSVRVLQVKDSAVLFEVKVQSSPQSLIDAINIGNNLRRIPTDQGLGGRYSFRWRD</sequence>
<dbReference type="EMBL" id="CP001707">
    <property type="protein sequence ID" value="ACV27095.1"/>
    <property type="molecule type" value="Genomic_DNA"/>
</dbReference>
<protein>
    <recommendedName>
        <fullName evidence="3">DUF2066 domain-containing protein</fullName>
    </recommendedName>
</protein>
<dbReference type="InParanoid" id="C7RCV3"/>
<dbReference type="STRING" id="523791.Kkor_1683"/>
<dbReference type="OrthoDB" id="6195299at2"/>
<dbReference type="KEGG" id="kko:Kkor_1683"/>
<dbReference type="InterPro" id="IPR018642">
    <property type="entry name" value="DUF2066"/>
</dbReference>
<gene>
    <name evidence="1" type="ordered locus">Kkor_1683</name>
</gene>
<name>C7RCV3_KANKD</name>
<evidence type="ECO:0000313" key="1">
    <source>
        <dbReference type="EMBL" id="ACV27095.1"/>
    </source>
</evidence>
<accession>C7RCV3</accession>
<dbReference type="Proteomes" id="UP000001231">
    <property type="component" value="Chromosome"/>
</dbReference>
<evidence type="ECO:0008006" key="3">
    <source>
        <dbReference type="Google" id="ProtNLM"/>
    </source>
</evidence>
<keyword evidence="2" id="KW-1185">Reference proteome</keyword>
<proteinExistence type="predicted"/>
<dbReference type="AlphaFoldDB" id="C7RCV3"/>
<dbReference type="eggNOG" id="COG3249">
    <property type="taxonomic scope" value="Bacteria"/>
</dbReference>
<dbReference type="Pfam" id="PF09839">
    <property type="entry name" value="DUF2066"/>
    <property type="match status" value="1"/>
</dbReference>
<evidence type="ECO:0000313" key="2">
    <source>
        <dbReference type="Proteomes" id="UP000001231"/>
    </source>
</evidence>
<dbReference type="HOGENOM" id="CLU_041769_1_0_6"/>
<organism evidence="1 2">
    <name type="scientific">Kangiella koreensis (strain DSM 16069 / JCM 12317 / KCTC 12182 / SW-125)</name>
    <dbReference type="NCBI Taxonomy" id="523791"/>
    <lineage>
        <taxon>Bacteria</taxon>
        <taxon>Pseudomonadati</taxon>
        <taxon>Pseudomonadota</taxon>
        <taxon>Gammaproteobacteria</taxon>
        <taxon>Kangiellales</taxon>
        <taxon>Kangiellaceae</taxon>
        <taxon>Kangiella</taxon>
    </lineage>
</organism>
<reference evidence="1 2" key="1">
    <citation type="journal article" date="2009" name="Stand. Genomic Sci.">
        <title>Complete genome sequence of Kangiella koreensis type strain (SW-125).</title>
        <authorList>
            <person name="Han C."/>
            <person name="Sikorski J."/>
            <person name="Lapidus A."/>
            <person name="Nolan M."/>
            <person name="Glavina Del Rio T."/>
            <person name="Tice H."/>
            <person name="Cheng J.F."/>
            <person name="Lucas S."/>
            <person name="Chen F."/>
            <person name="Copeland A."/>
            <person name="Ivanova N."/>
            <person name="Mavromatis K."/>
            <person name="Ovchinnikova G."/>
            <person name="Pati A."/>
            <person name="Bruce D."/>
            <person name="Goodwin L."/>
            <person name="Pitluck S."/>
            <person name="Chen A."/>
            <person name="Palaniappan K."/>
            <person name="Land M."/>
            <person name="Hauser L."/>
            <person name="Chang Y.J."/>
            <person name="Jeffries C.D."/>
            <person name="Chain P."/>
            <person name="Saunders E."/>
            <person name="Brettin T."/>
            <person name="Goker M."/>
            <person name="Tindall B.J."/>
            <person name="Bristow J."/>
            <person name="Eisen J.A."/>
            <person name="Markowitz V."/>
            <person name="Hugenholtz P."/>
            <person name="Kyrpides N.C."/>
            <person name="Klenk H.P."/>
            <person name="Detter J.C."/>
        </authorList>
    </citation>
    <scope>NUCLEOTIDE SEQUENCE [LARGE SCALE GENOMIC DNA]</scope>
    <source>
        <strain evidence="2">DSM 16069 / KCTC 12182 / SW-125</strain>
    </source>
</reference>